<feature type="domain" description="PH" evidence="2">
    <location>
        <begin position="69"/>
        <end position="182"/>
    </location>
</feature>
<reference evidence="4" key="1">
    <citation type="journal article" date="2010" name="Genome Biol.">
        <title>Genome sequence of the necrotrophic plant pathogen Pythium ultimum reveals original pathogenicity mechanisms and effector repertoire.</title>
        <authorList>
            <person name="Levesque C.A."/>
            <person name="Brouwer H."/>
            <person name="Cano L."/>
            <person name="Hamilton J.P."/>
            <person name="Holt C."/>
            <person name="Huitema E."/>
            <person name="Raffaele S."/>
            <person name="Robideau G.P."/>
            <person name="Thines M."/>
            <person name="Win J."/>
            <person name="Zerillo M.M."/>
            <person name="Beakes G.W."/>
            <person name="Boore J.L."/>
            <person name="Busam D."/>
            <person name="Dumas B."/>
            <person name="Ferriera S."/>
            <person name="Fuerstenberg S.I."/>
            <person name="Gachon C.M."/>
            <person name="Gaulin E."/>
            <person name="Govers F."/>
            <person name="Grenville-Briggs L."/>
            <person name="Horner N."/>
            <person name="Hostetler J."/>
            <person name="Jiang R.H."/>
            <person name="Johnson J."/>
            <person name="Krajaejun T."/>
            <person name="Lin H."/>
            <person name="Meijer H.J."/>
            <person name="Moore B."/>
            <person name="Morris P."/>
            <person name="Phuntmart V."/>
            <person name="Puiu D."/>
            <person name="Shetty J."/>
            <person name="Stajich J.E."/>
            <person name="Tripathy S."/>
            <person name="Wawra S."/>
            <person name="van West P."/>
            <person name="Whitty B.R."/>
            <person name="Coutinho P.M."/>
            <person name="Henrissat B."/>
            <person name="Martin F."/>
            <person name="Thomas P.D."/>
            <person name="Tyler B.M."/>
            <person name="De Vries R.P."/>
            <person name="Kamoun S."/>
            <person name="Yandell M."/>
            <person name="Tisserat N."/>
            <person name="Buell C.R."/>
        </authorList>
    </citation>
    <scope>NUCLEOTIDE SEQUENCE</scope>
    <source>
        <strain evidence="4">DAOM:BR144</strain>
    </source>
</reference>
<organism evidence="3 4">
    <name type="scientific">Globisporangium ultimum (strain ATCC 200006 / CBS 805.95 / DAOM BR144)</name>
    <name type="common">Pythium ultimum</name>
    <dbReference type="NCBI Taxonomy" id="431595"/>
    <lineage>
        <taxon>Eukaryota</taxon>
        <taxon>Sar</taxon>
        <taxon>Stramenopiles</taxon>
        <taxon>Oomycota</taxon>
        <taxon>Peronosporomycetes</taxon>
        <taxon>Pythiales</taxon>
        <taxon>Pythiaceae</taxon>
        <taxon>Globisporangium</taxon>
    </lineage>
</organism>
<dbReference type="AlphaFoldDB" id="K3X6M4"/>
<dbReference type="Pfam" id="PF07059">
    <property type="entry name" value="EDR2_C"/>
    <property type="match status" value="1"/>
</dbReference>
<sequence length="667" mass="72103">MDGADPVGGARIAPVHMPQLPPAAATASSLSAQYDNAGAAMTNASLEPRKSVEGTANPVKNDGGANKPPALKCGYLFKQSSGKWKRKRWNQRWFVLDSDSGVLKYFRHASPPEIVHTRQDAHDAMQLTAKGVSLVIQGDLPRGVPTPFCFTVSSGTHRAFRICTDTNQEFKEWTNAISLVMSPREPAGESEDAGTNGSSSLMGDGRVDLPRLTTRDSSASSSSSGPPSPSRGEESTSDADCPLDAAANISKVHPFATSQHEQRPSGFFPANMRSRLAGNETTALLLFLNPVVVLIRFGSLQALYATAFFINAVCVWLLWLHNAPDEIAALPSSSVIGTLRLNQNQKAARYDSPASFQVISTLAGTSGKSSQPTAAKLSNGSGAAQPPFVSKFLGIVNGVKVSAGSSVKMCAPAPAEISPGCWTQISATRFNVRQGPNYRRTKQKAASIPALLELLAIDVYSSDGKIDNIASIVDISNLKTSEHPLDLFVVNCQVPNYQPSNPLWGEKQGDGTGFNFVTYFAIPPAVRKMLETDDPPLQAVKLLKTFMQGASGVRDRFKAIGIVVNPQEQKLGRTERHLLETYNGQPILTRPQHRFYEGEGYFEVDVDAHEFNFVARKGLVGVSEHFRNMVVDFGFVLEGQEDSELPEQILGSVRLCKIDVRQAPFIT</sequence>
<protein>
    <recommendedName>
        <fullName evidence="2">PH domain-containing protein</fullName>
    </recommendedName>
</protein>
<dbReference type="VEuPathDB" id="FungiDB:PYU1_G012846"/>
<evidence type="ECO:0000256" key="1">
    <source>
        <dbReference type="SAM" id="MobiDB-lite"/>
    </source>
</evidence>
<evidence type="ECO:0000313" key="3">
    <source>
        <dbReference type="EnsemblProtists" id="PYU1_T012873"/>
    </source>
</evidence>
<keyword evidence="4" id="KW-1185">Reference proteome</keyword>
<evidence type="ECO:0000313" key="4">
    <source>
        <dbReference type="Proteomes" id="UP000019132"/>
    </source>
</evidence>
<dbReference type="InterPro" id="IPR011993">
    <property type="entry name" value="PH-like_dom_sf"/>
</dbReference>
<dbReference type="Proteomes" id="UP000019132">
    <property type="component" value="Unassembled WGS sequence"/>
</dbReference>
<reference evidence="4" key="2">
    <citation type="submission" date="2010-04" db="EMBL/GenBank/DDBJ databases">
        <authorList>
            <person name="Buell R."/>
            <person name="Hamilton J."/>
            <person name="Hostetler J."/>
        </authorList>
    </citation>
    <scope>NUCLEOTIDE SEQUENCE [LARGE SCALE GENOMIC DNA]</scope>
    <source>
        <strain evidence="4">DAOM:BR144</strain>
    </source>
</reference>
<dbReference type="SMART" id="SM00233">
    <property type="entry name" value="PH"/>
    <property type="match status" value="1"/>
</dbReference>
<dbReference type="InterPro" id="IPR009769">
    <property type="entry name" value="EDR2_C"/>
</dbReference>
<dbReference type="Gene3D" id="2.30.29.30">
    <property type="entry name" value="Pleckstrin-homology domain (PH domain)/Phosphotyrosine-binding domain (PTB)"/>
    <property type="match status" value="1"/>
</dbReference>
<dbReference type="SUPFAM" id="SSF50729">
    <property type="entry name" value="PH domain-like"/>
    <property type="match status" value="1"/>
</dbReference>
<name>K3X6M4_GLOUD</name>
<dbReference type="EMBL" id="GL376581">
    <property type="status" value="NOT_ANNOTATED_CDS"/>
    <property type="molecule type" value="Genomic_DNA"/>
</dbReference>
<dbReference type="PROSITE" id="PS50003">
    <property type="entry name" value="PH_DOMAIN"/>
    <property type="match status" value="1"/>
</dbReference>
<dbReference type="eggNOG" id="ENOG502QQV7">
    <property type="taxonomic scope" value="Eukaryota"/>
</dbReference>
<feature type="region of interest" description="Disordered" evidence="1">
    <location>
        <begin position="184"/>
        <end position="240"/>
    </location>
</feature>
<dbReference type="PANTHER" id="PTHR31558">
    <property type="entry name" value="CW14 PROTEIN"/>
    <property type="match status" value="1"/>
</dbReference>
<dbReference type="STRING" id="431595.K3X6M4"/>
<dbReference type="OMA" id="QPSNPLW"/>
<dbReference type="InParanoid" id="K3X6M4"/>
<dbReference type="PANTHER" id="PTHR31558:SF3">
    <property type="entry name" value="CW14 PROTEIN"/>
    <property type="match status" value="1"/>
</dbReference>
<dbReference type="InterPro" id="IPR001849">
    <property type="entry name" value="PH_domain"/>
</dbReference>
<dbReference type="HOGENOM" id="CLU_005372_0_0_1"/>
<reference evidence="3" key="3">
    <citation type="submission" date="2015-02" db="UniProtKB">
        <authorList>
            <consortium name="EnsemblProtists"/>
        </authorList>
    </citation>
    <scope>IDENTIFICATION</scope>
    <source>
        <strain evidence="3">DAOM BR144</strain>
    </source>
</reference>
<proteinExistence type="predicted"/>
<evidence type="ECO:0000259" key="2">
    <source>
        <dbReference type="PROSITE" id="PS50003"/>
    </source>
</evidence>
<dbReference type="EnsemblProtists" id="PYU1_T012873">
    <property type="protein sequence ID" value="PYU1_T012873"/>
    <property type="gene ID" value="PYU1_G012846"/>
</dbReference>
<dbReference type="CDD" id="cd00821">
    <property type="entry name" value="PH"/>
    <property type="match status" value="1"/>
</dbReference>
<accession>K3X6M4</accession>
<feature type="region of interest" description="Disordered" evidence="1">
    <location>
        <begin position="43"/>
        <end position="66"/>
    </location>
</feature>
<dbReference type="Pfam" id="PF00169">
    <property type="entry name" value="PH"/>
    <property type="match status" value="1"/>
</dbReference>